<comment type="caution">
    <text evidence="1">The sequence shown here is derived from an EMBL/GenBank/DDBJ whole genome shotgun (WGS) entry which is preliminary data.</text>
</comment>
<organism evidence="1 2">
    <name type="scientific">Adiantum capillus-veneris</name>
    <name type="common">Maidenhair fern</name>
    <dbReference type="NCBI Taxonomy" id="13818"/>
    <lineage>
        <taxon>Eukaryota</taxon>
        <taxon>Viridiplantae</taxon>
        <taxon>Streptophyta</taxon>
        <taxon>Embryophyta</taxon>
        <taxon>Tracheophyta</taxon>
        <taxon>Polypodiopsida</taxon>
        <taxon>Polypodiidae</taxon>
        <taxon>Polypodiales</taxon>
        <taxon>Pteridineae</taxon>
        <taxon>Pteridaceae</taxon>
        <taxon>Vittarioideae</taxon>
        <taxon>Adiantum</taxon>
    </lineage>
</organism>
<accession>A0A9D4ZFV3</accession>
<dbReference type="Proteomes" id="UP000886520">
    <property type="component" value="Chromosome 11"/>
</dbReference>
<evidence type="ECO:0000313" key="1">
    <source>
        <dbReference type="EMBL" id="KAI5073943.1"/>
    </source>
</evidence>
<dbReference type="AlphaFoldDB" id="A0A9D4ZFV3"/>
<dbReference type="EMBL" id="JABFUD020000011">
    <property type="protein sequence ID" value="KAI5073943.1"/>
    <property type="molecule type" value="Genomic_DNA"/>
</dbReference>
<proteinExistence type="predicted"/>
<name>A0A9D4ZFV3_ADICA</name>
<dbReference type="OrthoDB" id="10528332at2759"/>
<evidence type="ECO:0000313" key="2">
    <source>
        <dbReference type="Proteomes" id="UP000886520"/>
    </source>
</evidence>
<protein>
    <submittedName>
        <fullName evidence="1">Uncharacterized protein</fullName>
    </submittedName>
</protein>
<gene>
    <name evidence="1" type="ORF">GOP47_0011956</name>
</gene>
<keyword evidence="2" id="KW-1185">Reference proteome</keyword>
<sequence length="200" mass="22033">MEEKLSACNASSNYSESVHLHDEAHLPNVYELEEAGISSACVAVLTGQPFTVSVRRPVHTIREQGCCRNIVAGAAAVEAEEVLRVWLTLRRRQFYHMNLFINLPSASSATPIASTPNFASAFNHTPLLSPQHQQQAEEEPELELEGEEPLLHTILFSIGIGDIVSQLGLSLHPQLLLTFVPTGRFKDTPVTINDIIIDLE</sequence>
<reference evidence="1" key="1">
    <citation type="submission" date="2021-01" db="EMBL/GenBank/DDBJ databases">
        <title>Adiantum capillus-veneris genome.</title>
        <authorList>
            <person name="Fang Y."/>
            <person name="Liao Q."/>
        </authorList>
    </citation>
    <scope>NUCLEOTIDE SEQUENCE</scope>
    <source>
        <strain evidence="1">H3</strain>
        <tissue evidence="1">Leaf</tissue>
    </source>
</reference>